<protein>
    <recommendedName>
        <fullName evidence="3">Lanthionine synthetase C-like protein</fullName>
    </recommendedName>
</protein>
<gene>
    <name evidence="1" type="ORF">SAMN05421791_1186</name>
</gene>
<dbReference type="Gene3D" id="1.50.10.20">
    <property type="match status" value="1"/>
</dbReference>
<evidence type="ECO:0000313" key="2">
    <source>
        <dbReference type="Proteomes" id="UP000199708"/>
    </source>
</evidence>
<dbReference type="RefSeq" id="WP_090290530.1">
    <property type="nucleotide sequence ID" value="NZ_FNCK01000018.1"/>
</dbReference>
<dbReference type="SUPFAM" id="SSF158745">
    <property type="entry name" value="LanC-like"/>
    <property type="match status" value="1"/>
</dbReference>
<accession>A0A1G7VDF1</accession>
<sequence length="89" mass="10399">MEIIHDLNKTFIEDKNLGIIDGYANDILVLLNLYKFSEEELYLKEIDNIIDRALKKEIYLNEENIGLWNGPLGFSLILDLLMRNTTKKV</sequence>
<reference evidence="1 2" key="1">
    <citation type="submission" date="2016-10" db="EMBL/GenBank/DDBJ databases">
        <authorList>
            <person name="de Groot N.N."/>
        </authorList>
    </citation>
    <scope>NUCLEOTIDE SEQUENCE [LARGE SCALE GENOMIC DNA]</scope>
    <source>
        <strain evidence="1 2">ATCC BAA-466</strain>
    </source>
</reference>
<evidence type="ECO:0008006" key="3">
    <source>
        <dbReference type="Google" id="ProtNLM"/>
    </source>
</evidence>
<name>A0A1G7VDF1_9LACT</name>
<proteinExistence type="predicted"/>
<dbReference type="AlphaFoldDB" id="A0A1G7VDF1"/>
<organism evidence="1 2">
    <name type="scientific">Facklamia miroungae</name>
    <dbReference type="NCBI Taxonomy" id="120956"/>
    <lineage>
        <taxon>Bacteria</taxon>
        <taxon>Bacillati</taxon>
        <taxon>Bacillota</taxon>
        <taxon>Bacilli</taxon>
        <taxon>Lactobacillales</taxon>
        <taxon>Aerococcaceae</taxon>
        <taxon>Facklamia</taxon>
    </lineage>
</organism>
<dbReference type="Proteomes" id="UP000199708">
    <property type="component" value="Unassembled WGS sequence"/>
</dbReference>
<dbReference type="EMBL" id="FNCK01000018">
    <property type="protein sequence ID" value="SDG57379.1"/>
    <property type="molecule type" value="Genomic_DNA"/>
</dbReference>
<dbReference type="STRING" id="120956.SAMN05421791_1186"/>
<keyword evidence="2" id="KW-1185">Reference proteome</keyword>
<evidence type="ECO:0000313" key="1">
    <source>
        <dbReference type="EMBL" id="SDG57379.1"/>
    </source>
</evidence>